<evidence type="ECO:0000256" key="4">
    <source>
        <dbReference type="ARBA" id="ARBA00039789"/>
    </source>
</evidence>
<dbReference type="CDD" id="cd00200">
    <property type="entry name" value="WD40"/>
    <property type="match status" value="1"/>
</dbReference>
<dbReference type="SUPFAM" id="SSF50978">
    <property type="entry name" value="WD40 repeat-like"/>
    <property type="match status" value="1"/>
</dbReference>
<dbReference type="PANTHER" id="PTHR22847">
    <property type="entry name" value="WD40 REPEAT PROTEIN"/>
    <property type="match status" value="1"/>
</dbReference>
<accession>A0A9P4GYG2</accession>
<dbReference type="EMBL" id="ML978325">
    <property type="protein sequence ID" value="KAF2023782.1"/>
    <property type="molecule type" value="Genomic_DNA"/>
</dbReference>
<dbReference type="SMART" id="SM00320">
    <property type="entry name" value="WD40"/>
    <property type="match status" value="2"/>
</dbReference>
<dbReference type="OrthoDB" id="538223at2759"/>
<dbReference type="PANTHER" id="PTHR22847:SF637">
    <property type="entry name" value="WD REPEAT DOMAIN 5B"/>
    <property type="match status" value="1"/>
</dbReference>
<protein>
    <recommendedName>
        <fullName evidence="4">Mitochondrial division protein 1</fullName>
    </recommendedName>
</protein>
<dbReference type="InterPro" id="IPR015943">
    <property type="entry name" value="WD40/YVTN_repeat-like_dom_sf"/>
</dbReference>
<dbReference type="InterPro" id="IPR019775">
    <property type="entry name" value="WD40_repeat_CS"/>
</dbReference>
<comment type="similarity">
    <text evidence="3">Belongs to the WD repeat MDV1/CAF4 family.</text>
</comment>
<comment type="caution">
    <text evidence="7">The sequence shown here is derived from an EMBL/GenBank/DDBJ whole genome shotgun (WGS) entry which is preliminary data.</text>
</comment>
<reference evidence="7" key="1">
    <citation type="journal article" date="2020" name="Stud. Mycol.">
        <title>101 Dothideomycetes genomes: a test case for predicting lifestyles and emergence of pathogens.</title>
        <authorList>
            <person name="Haridas S."/>
            <person name="Albert R."/>
            <person name="Binder M."/>
            <person name="Bloem J."/>
            <person name="Labutti K."/>
            <person name="Salamov A."/>
            <person name="Andreopoulos B."/>
            <person name="Baker S."/>
            <person name="Barry K."/>
            <person name="Bills G."/>
            <person name="Bluhm B."/>
            <person name="Cannon C."/>
            <person name="Castanera R."/>
            <person name="Culley D."/>
            <person name="Daum C."/>
            <person name="Ezra D."/>
            <person name="Gonzalez J."/>
            <person name="Henrissat B."/>
            <person name="Kuo A."/>
            <person name="Liang C."/>
            <person name="Lipzen A."/>
            <person name="Lutzoni F."/>
            <person name="Magnuson J."/>
            <person name="Mondo S."/>
            <person name="Nolan M."/>
            <person name="Ohm R."/>
            <person name="Pangilinan J."/>
            <person name="Park H.-J."/>
            <person name="Ramirez L."/>
            <person name="Alfaro M."/>
            <person name="Sun H."/>
            <person name="Tritt A."/>
            <person name="Yoshinaga Y."/>
            <person name="Zwiers L.-H."/>
            <person name="Turgeon B."/>
            <person name="Goodwin S."/>
            <person name="Spatafora J."/>
            <person name="Crous P."/>
            <person name="Grigoriev I."/>
        </authorList>
    </citation>
    <scope>NUCLEOTIDE SEQUENCE</scope>
    <source>
        <strain evidence="7">CBS 110217</strain>
    </source>
</reference>
<dbReference type="Gene3D" id="2.130.10.10">
    <property type="entry name" value="YVTN repeat-like/Quinoprotein amine dehydrogenase"/>
    <property type="match status" value="1"/>
</dbReference>
<proteinExistence type="inferred from homology"/>
<evidence type="ECO:0000256" key="3">
    <source>
        <dbReference type="ARBA" id="ARBA00038415"/>
    </source>
</evidence>
<dbReference type="InterPro" id="IPR036322">
    <property type="entry name" value="WD40_repeat_dom_sf"/>
</dbReference>
<evidence type="ECO:0000313" key="8">
    <source>
        <dbReference type="Proteomes" id="UP000799777"/>
    </source>
</evidence>
<name>A0A9P4GYG2_9PLEO</name>
<feature type="repeat" description="WD" evidence="6">
    <location>
        <begin position="448"/>
        <end position="489"/>
    </location>
</feature>
<evidence type="ECO:0000313" key="7">
    <source>
        <dbReference type="EMBL" id="KAF2023782.1"/>
    </source>
</evidence>
<evidence type="ECO:0000256" key="6">
    <source>
        <dbReference type="PROSITE-ProRule" id="PRU00221"/>
    </source>
</evidence>
<keyword evidence="8" id="KW-1185">Reference proteome</keyword>
<dbReference type="Proteomes" id="UP000799777">
    <property type="component" value="Unassembled WGS sequence"/>
</dbReference>
<dbReference type="InterPro" id="IPR001680">
    <property type="entry name" value="WD40_rpt"/>
</dbReference>
<sequence length="537" mass="60082">MSDEQEGGLKEGEVLMIRLKTVRVLLTKQDECVTDLSKLLNFVVRTAASSARLKWLLSSRNEAHIKQELKYINAEARLSLELKQNAEQVSYAVKAFIDCMLPVLSSLSDQSLRNQLEKPEIWNPLEVVDEAPIGLHELYDLMMNRVQKLKKSNSEICRLLLSATSIAYRPLCLAEIGSMCRLSGQISVVERNAQTLVAMCGSFLTIQNNQVFLVHRSAKDYLINKMQDTTLLSQTKAHGHMYVQSLKIISNALRRDMYGLIAPGYPIDEIQVPVPDLLAPLRYSCVYWVDHLCESNPVISAVDIDCLQEKGNVHDFLKEKYLYWLETLSLCGSMPKGVRSIARLRSLVQGKERSNPVKALFDDAYRFIMFHRAVIESYPLQTYVSARFFSPRNSCIWQQFQHEEPKEITISTAMSDGWSGCLQTLEGHSRPVRSVIWNASSGTCLQTLEGHSEPVSSVAFSHDSTRLASASDDSTVKIWNASSGTCLQTLEGHSEPVSSVAFSHDSTRLASASNDNTVRIWDASSGACLQPLEGHSD</sequence>
<dbReference type="AlphaFoldDB" id="A0A9P4GYG2"/>
<dbReference type="PROSITE" id="PS50294">
    <property type="entry name" value="WD_REPEATS_REGION"/>
    <property type="match status" value="2"/>
</dbReference>
<dbReference type="GO" id="GO:1990234">
    <property type="term" value="C:transferase complex"/>
    <property type="evidence" value="ECO:0007669"/>
    <property type="project" value="UniProtKB-ARBA"/>
</dbReference>
<organism evidence="7 8">
    <name type="scientific">Setomelanomma holmii</name>
    <dbReference type="NCBI Taxonomy" id="210430"/>
    <lineage>
        <taxon>Eukaryota</taxon>
        <taxon>Fungi</taxon>
        <taxon>Dikarya</taxon>
        <taxon>Ascomycota</taxon>
        <taxon>Pezizomycotina</taxon>
        <taxon>Dothideomycetes</taxon>
        <taxon>Pleosporomycetidae</taxon>
        <taxon>Pleosporales</taxon>
        <taxon>Pleosporineae</taxon>
        <taxon>Phaeosphaeriaceae</taxon>
        <taxon>Setomelanomma</taxon>
    </lineage>
</organism>
<keyword evidence="1 6" id="KW-0853">WD repeat</keyword>
<evidence type="ECO:0000256" key="1">
    <source>
        <dbReference type="ARBA" id="ARBA00022574"/>
    </source>
</evidence>
<gene>
    <name evidence="7" type="ORF">EK21DRAFT_94642</name>
</gene>
<dbReference type="Pfam" id="PF00400">
    <property type="entry name" value="WD40"/>
    <property type="match status" value="2"/>
</dbReference>
<dbReference type="PROSITE" id="PS00678">
    <property type="entry name" value="WD_REPEATS_1"/>
    <property type="match status" value="2"/>
</dbReference>
<comment type="function">
    <text evidence="5">Involved in mitochondrial fission. Acts as an adapter protein required to form mitochondrial fission complexes. Formation of these complexes is required to promote constriction and fission of the mitochondrial compartment at a late step in mitochondrial division.</text>
</comment>
<feature type="repeat" description="WD" evidence="6">
    <location>
        <begin position="490"/>
        <end position="531"/>
    </location>
</feature>
<evidence type="ECO:0000256" key="2">
    <source>
        <dbReference type="ARBA" id="ARBA00022737"/>
    </source>
</evidence>
<evidence type="ECO:0000256" key="5">
    <source>
        <dbReference type="ARBA" id="ARBA00043913"/>
    </source>
</evidence>
<keyword evidence="2" id="KW-0677">Repeat</keyword>
<dbReference type="PROSITE" id="PS50082">
    <property type="entry name" value="WD_REPEATS_2"/>
    <property type="match status" value="2"/>
</dbReference>